<dbReference type="PROSITE" id="PS00360">
    <property type="entry name" value="RIBOSOMAL_S9"/>
    <property type="match status" value="1"/>
</dbReference>
<name>A0A3B0N273_THEAN</name>
<gene>
    <name evidence="6" type="ORF">TAT_000289500</name>
    <name evidence="5" type="ORF">TAV_000289600</name>
</gene>
<reference evidence="6" key="1">
    <citation type="submission" date="2018-07" db="EMBL/GenBank/DDBJ databases">
        <authorList>
            <person name="Quirk P.G."/>
            <person name="Krulwich T.A."/>
        </authorList>
    </citation>
    <scope>NUCLEOTIDE SEQUENCE</scope>
    <source>
        <strain evidence="6">Anand</strain>
    </source>
</reference>
<dbReference type="AlphaFoldDB" id="A0A3B0N273"/>
<dbReference type="GO" id="GO:0006412">
    <property type="term" value="P:translation"/>
    <property type="evidence" value="ECO:0007669"/>
    <property type="project" value="InterPro"/>
</dbReference>
<keyword evidence="3 4" id="KW-0687">Ribonucleoprotein</keyword>
<dbReference type="GO" id="GO:0015935">
    <property type="term" value="C:small ribosomal subunit"/>
    <property type="evidence" value="ECO:0007669"/>
    <property type="project" value="TreeGrafter"/>
</dbReference>
<dbReference type="EMBL" id="UIVS01000003">
    <property type="protein sequence ID" value="SVP93096.1"/>
    <property type="molecule type" value="Genomic_DNA"/>
</dbReference>
<evidence type="ECO:0000256" key="1">
    <source>
        <dbReference type="ARBA" id="ARBA00005251"/>
    </source>
</evidence>
<dbReference type="InterPro" id="IPR000754">
    <property type="entry name" value="Ribosomal_uS9"/>
</dbReference>
<evidence type="ECO:0000256" key="4">
    <source>
        <dbReference type="RuleBase" id="RU003815"/>
    </source>
</evidence>
<dbReference type="Pfam" id="PF00380">
    <property type="entry name" value="Ribosomal_S9"/>
    <property type="match status" value="1"/>
</dbReference>
<dbReference type="PANTHER" id="PTHR21569:SF1">
    <property type="entry name" value="SMALL RIBOSOMAL SUBUNIT PROTEIN US9M"/>
    <property type="match status" value="1"/>
</dbReference>
<evidence type="ECO:0000256" key="2">
    <source>
        <dbReference type="ARBA" id="ARBA00022980"/>
    </source>
</evidence>
<organism evidence="6">
    <name type="scientific">Theileria annulata</name>
    <dbReference type="NCBI Taxonomy" id="5874"/>
    <lineage>
        <taxon>Eukaryota</taxon>
        <taxon>Sar</taxon>
        <taxon>Alveolata</taxon>
        <taxon>Apicomplexa</taxon>
        <taxon>Aconoidasida</taxon>
        <taxon>Piroplasmida</taxon>
        <taxon>Theileriidae</taxon>
        <taxon>Theileria</taxon>
    </lineage>
</organism>
<dbReference type="InterPro" id="IPR014721">
    <property type="entry name" value="Ribsml_uS5_D2-typ_fold_subgr"/>
</dbReference>
<dbReference type="InterPro" id="IPR020574">
    <property type="entry name" value="Ribosomal_uS9_CS"/>
</dbReference>
<dbReference type="VEuPathDB" id="PiroplasmaDB:TA18175"/>
<sequence>MSIKRVLSLHEALYLAKEAGITTKAEIQKLIIYSPSFSNDKSPFLINNFFKNRSTQDSSEVESEDLKPEPENSEFNMKIEPESEISNFDKIIASKLDPNSLKLFWYNNNWWRVYSEGFGTCMRSTSHVILNRGSGIVKINGEEDLYKRWPLFYNRMDVLEPFYISGCAGVYDLFIKTKGGGTTGQSRATRLAVARALVNSNPSLHYYLKDSLYEDLRQKMPKMPGRIGARAQRKWVKR</sequence>
<proteinExistence type="inferred from homology"/>
<protein>
    <submittedName>
        <fullName evidence="6">Ribosomal protein s9, putative</fullName>
    </submittedName>
</protein>
<dbReference type="Gene3D" id="3.30.230.10">
    <property type="match status" value="1"/>
</dbReference>
<keyword evidence="2 4" id="KW-0689">Ribosomal protein</keyword>
<dbReference type="InterPro" id="IPR020568">
    <property type="entry name" value="Ribosomal_Su5_D2-typ_SF"/>
</dbReference>
<evidence type="ECO:0000313" key="6">
    <source>
        <dbReference type="EMBL" id="SVP93900.1"/>
    </source>
</evidence>
<evidence type="ECO:0000256" key="3">
    <source>
        <dbReference type="ARBA" id="ARBA00023274"/>
    </source>
</evidence>
<dbReference type="EMBL" id="UIVT01000003">
    <property type="protein sequence ID" value="SVP93900.1"/>
    <property type="molecule type" value="Genomic_DNA"/>
</dbReference>
<dbReference type="GO" id="GO:0003735">
    <property type="term" value="F:structural constituent of ribosome"/>
    <property type="evidence" value="ECO:0007669"/>
    <property type="project" value="InterPro"/>
</dbReference>
<accession>A0A3B0N273</accession>
<dbReference type="PANTHER" id="PTHR21569">
    <property type="entry name" value="RIBOSOMAL PROTEIN S9"/>
    <property type="match status" value="1"/>
</dbReference>
<comment type="similarity">
    <text evidence="1 4">Belongs to the universal ribosomal protein uS9 family.</text>
</comment>
<dbReference type="GO" id="GO:0003723">
    <property type="term" value="F:RNA binding"/>
    <property type="evidence" value="ECO:0007669"/>
    <property type="project" value="TreeGrafter"/>
</dbReference>
<evidence type="ECO:0000313" key="5">
    <source>
        <dbReference type="EMBL" id="SVP93096.1"/>
    </source>
</evidence>
<dbReference type="SUPFAM" id="SSF54211">
    <property type="entry name" value="Ribosomal protein S5 domain 2-like"/>
    <property type="match status" value="1"/>
</dbReference>